<dbReference type="AlphaFoldDB" id="A0A3P7NRE6"/>
<evidence type="ECO:0000313" key="3">
    <source>
        <dbReference type="Proteomes" id="UP000271098"/>
    </source>
</evidence>
<dbReference type="Proteomes" id="UP000271098">
    <property type="component" value="Unassembled WGS sequence"/>
</dbReference>
<feature type="compositionally biased region" description="Polar residues" evidence="1">
    <location>
        <begin position="59"/>
        <end position="69"/>
    </location>
</feature>
<accession>A0A3P7NRE6</accession>
<evidence type="ECO:0000313" key="2">
    <source>
        <dbReference type="EMBL" id="VDN43410.1"/>
    </source>
</evidence>
<sequence length="257" mass="28112">MMRSGLAKSSMNFTIWLFLLILLLLMLILLYLCYQKCKEKRALSRVGSADANQRLVSGVDTQHPTTSGISPHLGATEFTKTDTAGAKTTTTTTTATVTTTTTAITTNAMTSAANNTGADGGQVIMALDANSGNGTQGATSRQATALTIPGQNPHSARQLNLERIEPTVLTIEPRYDSRQLTEERLSAPSRNKQNVLYGEREGTTSGTRTREETLLKLRRGELFERPRMSVLDHTSAISLDEFWNKNDTSTIVRNERS</sequence>
<organism evidence="2 3">
    <name type="scientific">Gongylonema pulchrum</name>
    <dbReference type="NCBI Taxonomy" id="637853"/>
    <lineage>
        <taxon>Eukaryota</taxon>
        <taxon>Metazoa</taxon>
        <taxon>Ecdysozoa</taxon>
        <taxon>Nematoda</taxon>
        <taxon>Chromadorea</taxon>
        <taxon>Rhabditida</taxon>
        <taxon>Spirurina</taxon>
        <taxon>Spiruromorpha</taxon>
        <taxon>Spiruroidea</taxon>
        <taxon>Gongylonematidae</taxon>
        <taxon>Gongylonema</taxon>
    </lineage>
</organism>
<gene>
    <name evidence="2" type="ORF">GPUH_LOCUS24845</name>
</gene>
<name>A0A3P7NRE6_9BILA</name>
<dbReference type="EMBL" id="UYRT01102750">
    <property type="protein sequence ID" value="VDN43410.1"/>
    <property type="molecule type" value="Genomic_DNA"/>
</dbReference>
<feature type="region of interest" description="Disordered" evidence="1">
    <location>
        <begin position="59"/>
        <end position="86"/>
    </location>
</feature>
<keyword evidence="3" id="KW-1185">Reference proteome</keyword>
<protein>
    <submittedName>
        <fullName evidence="2">Uncharacterized protein</fullName>
    </submittedName>
</protein>
<proteinExistence type="predicted"/>
<evidence type="ECO:0000256" key="1">
    <source>
        <dbReference type="SAM" id="MobiDB-lite"/>
    </source>
</evidence>
<reference evidence="2 3" key="1">
    <citation type="submission" date="2018-11" db="EMBL/GenBank/DDBJ databases">
        <authorList>
            <consortium name="Pathogen Informatics"/>
        </authorList>
    </citation>
    <scope>NUCLEOTIDE SEQUENCE [LARGE SCALE GENOMIC DNA]</scope>
</reference>